<sequence>MNDGRRVLIILPAWNEEEGLPSVLGEIQKQLPYVDTLVVDDGSADNTAEVARAAGSAVAQLPFNLGVGGAMRLGYRYAQQHGYDVAIQVDADGQHDPAYVPALLERLAVGDADLVIGARFAGDGDYQVGGPRKWAMKLLSVVLSRITRTKLTDTTSGFRACNRPLIEFFARWYPVEYLGDTIESMVGAARSGYTVRQIPVAMRERTTGRPSASPFRAMVYLTRAGLVLLLAMIRRMPKELKAFTPGSPAYVAHQQRTAALIAQGQGQGQGQELSKA</sequence>
<dbReference type="InterPro" id="IPR001173">
    <property type="entry name" value="Glyco_trans_2-like"/>
</dbReference>
<dbReference type="Gene3D" id="3.90.550.10">
    <property type="entry name" value="Spore Coat Polysaccharide Biosynthesis Protein SpsA, Chain A"/>
    <property type="match status" value="1"/>
</dbReference>
<dbReference type="SUPFAM" id="SSF53448">
    <property type="entry name" value="Nucleotide-diphospho-sugar transferases"/>
    <property type="match status" value="1"/>
</dbReference>
<dbReference type="Proteomes" id="UP000600026">
    <property type="component" value="Unassembled WGS sequence"/>
</dbReference>
<dbReference type="OrthoDB" id="9810303at2"/>
<keyword evidence="3" id="KW-0808">Transferase</keyword>
<evidence type="ECO:0000313" key="3">
    <source>
        <dbReference type="EMBL" id="GHI87980.1"/>
    </source>
</evidence>
<accession>A0A919LE67</accession>
<proteinExistence type="inferred from homology"/>
<evidence type="ECO:0000259" key="2">
    <source>
        <dbReference type="Pfam" id="PF00535"/>
    </source>
</evidence>
<evidence type="ECO:0000256" key="1">
    <source>
        <dbReference type="ARBA" id="ARBA00006739"/>
    </source>
</evidence>
<dbReference type="Pfam" id="PF00535">
    <property type="entry name" value="Glycos_transf_2"/>
    <property type="match status" value="1"/>
</dbReference>
<feature type="domain" description="Glycosyltransferase 2-like" evidence="2">
    <location>
        <begin position="9"/>
        <end position="166"/>
    </location>
</feature>
<keyword evidence="4" id="KW-1185">Reference proteome</keyword>
<evidence type="ECO:0000313" key="4">
    <source>
        <dbReference type="Proteomes" id="UP000600026"/>
    </source>
</evidence>
<name>A0A919LE67_9ACTN</name>
<dbReference type="EMBL" id="BNEE01000006">
    <property type="protein sequence ID" value="GHI87980.1"/>
    <property type="molecule type" value="Genomic_DNA"/>
</dbReference>
<dbReference type="InterPro" id="IPR029044">
    <property type="entry name" value="Nucleotide-diphossugar_trans"/>
</dbReference>
<dbReference type="AlphaFoldDB" id="A0A919LE67"/>
<dbReference type="GO" id="GO:0016740">
    <property type="term" value="F:transferase activity"/>
    <property type="evidence" value="ECO:0007669"/>
    <property type="project" value="UniProtKB-KW"/>
</dbReference>
<dbReference type="RefSeq" id="WP_063768466.1">
    <property type="nucleotide sequence ID" value="NZ_BNEE01000006.1"/>
</dbReference>
<organism evidence="3 4">
    <name type="scientific">Streptomyces xanthophaeus</name>
    <dbReference type="NCBI Taxonomy" id="67385"/>
    <lineage>
        <taxon>Bacteria</taxon>
        <taxon>Bacillati</taxon>
        <taxon>Actinomycetota</taxon>
        <taxon>Actinomycetes</taxon>
        <taxon>Kitasatosporales</taxon>
        <taxon>Streptomycetaceae</taxon>
        <taxon>Streptomyces</taxon>
    </lineage>
</organism>
<dbReference type="PANTHER" id="PTHR48090:SF7">
    <property type="entry name" value="RFBJ PROTEIN"/>
    <property type="match status" value="1"/>
</dbReference>
<dbReference type="CDD" id="cd04179">
    <property type="entry name" value="DPM_DPG-synthase_like"/>
    <property type="match status" value="1"/>
</dbReference>
<dbReference type="InterPro" id="IPR050256">
    <property type="entry name" value="Glycosyltransferase_2"/>
</dbReference>
<gene>
    <name evidence="3" type="ORF">Sxan_53440</name>
</gene>
<protein>
    <submittedName>
        <fullName evidence="3">Glycosyl transferase family 2</fullName>
    </submittedName>
</protein>
<comment type="similarity">
    <text evidence="1">Belongs to the glycosyltransferase 2 family.</text>
</comment>
<reference evidence="3" key="1">
    <citation type="submission" date="2020-09" db="EMBL/GenBank/DDBJ databases">
        <title>Whole genome shotgun sequence of Streptomyces xanthophaeus NBRC 12829.</title>
        <authorList>
            <person name="Komaki H."/>
            <person name="Tamura T."/>
        </authorList>
    </citation>
    <scope>NUCLEOTIDE SEQUENCE</scope>
    <source>
        <strain evidence="3">NBRC 12829</strain>
    </source>
</reference>
<dbReference type="PANTHER" id="PTHR48090">
    <property type="entry name" value="UNDECAPRENYL-PHOSPHATE 4-DEOXY-4-FORMAMIDO-L-ARABINOSE TRANSFERASE-RELATED"/>
    <property type="match status" value="1"/>
</dbReference>
<comment type="caution">
    <text evidence="3">The sequence shown here is derived from an EMBL/GenBank/DDBJ whole genome shotgun (WGS) entry which is preliminary data.</text>
</comment>